<feature type="compositionally biased region" description="Basic and acidic residues" evidence="1">
    <location>
        <begin position="108"/>
        <end position="139"/>
    </location>
</feature>
<comment type="caution">
    <text evidence="2">The sequence shown here is derived from an EMBL/GenBank/DDBJ whole genome shotgun (WGS) entry which is preliminary data.</text>
</comment>
<dbReference type="EMBL" id="BMAT01002599">
    <property type="protein sequence ID" value="GFS09892.1"/>
    <property type="molecule type" value="Genomic_DNA"/>
</dbReference>
<reference evidence="2 3" key="1">
    <citation type="journal article" date="2021" name="Elife">
        <title>Chloroplast acquisition without the gene transfer in kleptoplastic sea slugs, Plakobranchus ocellatus.</title>
        <authorList>
            <person name="Maeda T."/>
            <person name="Takahashi S."/>
            <person name="Yoshida T."/>
            <person name="Shimamura S."/>
            <person name="Takaki Y."/>
            <person name="Nagai Y."/>
            <person name="Toyoda A."/>
            <person name="Suzuki Y."/>
            <person name="Arimoto A."/>
            <person name="Ishii H."/>
            <person name="Satoh N."/>
            <person name="Nishiyama T."/>
            <person name="Hasebe M."/>
            <person name="Maruyama T."/>
            <person name="Minagawa J."/>
            <person name="Obokata J."/>
            <person name="Shigenobu S."/>
        </authorList>
    </citation>
    <scope>NUCLEOTIDE SEQUENCE [LARGE SCALE GENOMIC DNA]</scope>
</reference>
<evidence type="ECO:0000256" key="1">
    <source>
        <dbReference type="SAM" id="MobiDB-lite"/>
    </source>
</evidence>
<feature type="region of interest" description="Disordered" evidence="1">
    <location>
        <begin position="12"/>
        <end position="145"/>
    </location>
</feature>
<dbReference type="AlphaFoldDB" id="A0AAV4IKZ1"/>
<organism evidence="2 3">
    <name type="scientific">Elysia marginata</name>
    <dbReference type="NCBI Taxonomy" id="1093978"/>
    <lineage>
        <taxon>Eukaryota</taxon>
        <taxon>Metazoa</taxon>
        <taxon>Spiralia</taxon>
        <taxon>Lophotrochozoa</taxon>
        <taxon>Mollusca</taxon>
        <taxon>Gastropoda</taxon>
        <taxon>Heterobranchia</taxon>
        <taxon>Euthyneura</taxon>
        <taxon>Panpulmonata</taxon>
        <taxon>Sacoglossa</taxon>
        <taxon>Placobranchoidea</taxon>
        <taxon>Plakobranchidae</taxon>
        <taxon>Elysia</taxon>
    </lineage>
</organism>
<feature type="compositionally biased region" description="Acidic residues" evidence="1">
    <location>
        <begin position="13"/>
        <end position="43"/>
    </location>
</feature>
<accession>A0AAV4IKZ1</accession>
<keyword evidence="3" id="KW-1185">Reference proteome</keyword>
<name>A0AAV4IKZ1_9GAST</name>
<proteinExistence type="predicted"/>
<gene>
    <name evidence="2" type="ORF">ElyMa_001309800</name>
</gene>
<evidence type="ECO:0000313" key="2">
    <source>
        <dbReference type="EMBL" id="GFS09892.1"/>
    </source>
</evidence>
<sequence length="193" mass="21917">MIITRRVMMIVVNDDDGDDDDDDDGDDDDDDDDDSDDFDDDDDLTKTVKSDPPKNPNSTPNKIRNKRGPSRVHNSDKSQRLIARPNNALAARTGPGALGRCCCGGVERVGDSEDMEKTERDREKEGGRKGEGKEKDNRQIEGPWSGLRRKRDWGFRLEGINTEKIEKKKEERDGKKLLRGKEDIWFDCESSFV</sequence>
<evidence type="ECO:0000313" key="3">
    <source>
        <dbReference type="Proteomes" id="UP000762676"/>
    </source>
</evidence>
<dbReference type="Proteomes" id="UP000762676">
    <property type="component" value="Unassembled WGS sequence"/>
</dbReference>
<protein>
    <submittedName>
        <fullName evidence="2">Uncharacterized protein</fullName>
    </submittedName>
</protein>